<evidence type="ECO:0000256" key="5">
    <source>
        <dbReference type="SAM" id="Phobius"/>
    </source>
</evidence>
<dbReference type="OrthoDB" id="7294637at2"/>
<reference evidence="7 8" key="1">
    <citation type="submission" date="2019-06" db="EMBL/GenBank/DDBJ databases">
        <authorList>
            <person name="Li J."/>
        </authorList>
    </citation>
    <scope>NUCLEOTIDE SEQUENCE [LARGE SCALE GENOMIC DNA]</scope>
    <source>
        <strain evidence="7 8">LMG 28165</strain>
    </source>
</reference>
<dbReference type="Proteomes" id="UP000312032">
    <property type="component" value="Unassembled WGS sequence"/>
</dbReference>
<keyword evidence="5" id="KW-0472">Membrane</keyword>
<dbReference type="EMBL" id="VDHJ01000007">
    <property type="protein sequence ID" value="TNL97583.1"/>
    <property type="molecule type" value="Genomic_DNA"/>
</dbReference>
<dbReference type="PANTHER" id="PTHR10628">
    <property type="entry name" value="SIALIDASE"/>
    <property type="match status" value="1"/>
</dbReference>
<dbReference type="GO" id="GO:0016020">
    <property type="term" value="C:membrane"/>
    <property type="evidence" value="ECO:0007669"/>
    <property type="project" value="TreeGrafter"/>
</dbReference>
<evidence type="ECO:0000313" key="8">
    <source>
        <dbReference type="Proteomes" id="UP000312032"/>
    </source>
</evidence>
<accession>A0A5C4U506</accession>
<dbReference type="PANTHER" id="PTHR10628:SF30">
    <property type="entry name" value="EXO-ALPHA-SIALIDASE"/>
    <property type="match status" value="1"/>
</dbReference>
<feature type="region of interest" description="Disordered" evidence="4">
    <location>
        <begin position="316"/>
        <end position="335"/>
    </location>
</feature>
<dbReference type="EC" id="3.2.1.18" evidence="3"/>
<evidence type="ECO:0000256" key="3">
    <source>
        <dbReference type="ARBA" id="ARBA00012733"/>
    </source>
</evidence>
<keyword evidence="8" id="KW-1185">Reference proteome</keyword>
<dbReference type="SUPFAM" id="SSF50939">
    <property type="entry name" value="Sialidases"/>
    <property type="match status" value="1"/>
</dbReference>
<keyword evidence="5" id="KW-0812">Transmembrane</keyword>
<sequence>MLGRTQSQLRKVIPMLCSHRLATTLAVGMVSTVMLYPVPAHGAIGNSSPSSLGLSSLGLSSLDDQDPGYGFDADPQVEGEFTRQTLAVSGEGYDCYRIPALAVSPRGSVIASYDGRPGSCADAPNPNDIVQRVSTDNGATFGSETVVAKGDPSTPEGFSDPSLIVNWHTGTVHNIHVRSLKAGIAASVPGTDPDQKDAIHVNHARSFDDGQTWQHRLITSEVSSPEDRGRFATSGNGIQLHYGEHRGRLVQPAMTIQEDGTWAYVAWYSDDFGITWSHGQPFGHTGDENKIVELSDGRLMMNGRVKGEGTTRVVSYSDDGGETWTEPVADPNLPDPRNNASVIRAFPNAPQGSKEAKVLLFSNTASTTERNHGTIRMSCDDGQTWPVSKEFHEGPVDYTSMATLPDGRIGMLWEDHADSYSIVFSTFSLSWLGSTCLE</sequence>
<dbReference type="Gene3D" id="2.120.10.10">
    <property type="match status" value="1"/>
</dbReference>
<protein>
    <recommendedName>
        <fullName evidence="3">exo-alpha-sialidase</fullName>
        <ecNumber evidence="3">3.2.1.18</ecNumber>
    </recommendedName>
</protein>
<evidence type="ECO:0000256" key="1">
    <source>
        <dbReference type="ARBA" id="ARBA00000427"/>
    </source>
</evidence>
<gene>
    <name evidence="7" type="ORF">FHE74_05685</name>
</gene>
<evidence type="ECO:0000259" key="6">
    <source>
        <dbReference type="Pfam" id="PF13088"/>
    </source>
</evidence>
<evidence type="ECO:0000256" key="4">
    <source>
        <dbReference type="SAM" id="MobiDB-lite"/>
    </source>
</evidence>
<organism evidence="7 8">
    <name type="scientific">Corynebacterium tapiri</name>
    <dbReference type="NCBI Taxonomy" id="1448266"/>
    <lineage>
        <taxon>Bacteria</taxon>
        <taxon>Bacillati</taxon>
        <taxon>Actinomycetota</taxon>
        <taxon>Actinomycetes</taxon>
        <taxon>Mycobacteriales</taxon>
        <taxon>Corynebacteriaceae</taxon>
        <taxon>Corynebacterium</taxon>
    </lineage>
</organism>
<dbReference type="GO" id="GO:0004308">
    <property type="term" value="F:exo-alpha-sialidase activity"/>
    <property type="evidence" value="ECO:0007669"/>
    <property type="project" value="UniProtKB-EC"/>
</dbReference>
<comment type="similarity">
    <text evidence="2">Belongs to the glycosyl hydrolase 33 family.</text>
</comment>
<dbReference type="GO" id="GO:0006689">
    <property type="term" value="P:ganglioside catabolic process"/>
    <property type="evidence" value="ECO:0007669"/>
    <property type="project" value="TreeGrafter"/>
</dbReference>
<dbReference type="InterPro" id="IPR036278">
    <property type="entry name" value="Sialidase_sf"/>
</dbReference>
<dbReference type="GO" id="GO:0005737">
    <property type="term" value="C:cytoplasm"/>
    <property type="evidence" value="ECO:0007669"/>
    <property type="project" value="TreeGrafter"/>
</dbReference>
<dbReference type="AlphaFoldDB" id="A0A5C4U506"/>
<feature type="domain" description="Sialidase" evidence="6">
    <location>
        <begin position="132"/>
        <end position="411"/>
    </location>
</feature>
<dbReference type="InterPro" id="IPR026856">
    <property type="entry name" value="Sialidase_fam"/>
</dbReference>
<comment type="caution">
    <text evidence="7">The sequence shown here is derived from an EMBL/GenBank/DDBJ whole genome shotgun (WGS) entry which is preliminary data.</text>
</comment>
<evidence type="ECO:0000313" key="7">
    <source>
        <dbReference type="EMBL" id="TNL97583.1"/>
    </source>
</evidence>
<name>A0A5C4U506_9CORY</name>
<dbReference type="CDD" id="cd15482">
    <property type="entry name" value="Sialidase_non-viral"/>
    <property type="match status" value="1"/>
</dbReference>
<comment type="catalytic activity">
    <reaction evidence="1">
        <text>Hydrolysis of alpha-(2-&gt;3)-, alpha-(2-&gt;6)-, alpha-(2-&gt;8)- glycosidic linkages of terminal sialic acid residues in oligosaccharides, glycoproteins, glycolipids, colominic acid and synthetic substrates.</text>
        <dbReference type="EC" id="3.2.1.18"/>
    </reaction>
</comment>
<keyword evidence="5" id="KW-1133">Transmembrane helix</keyword>
<feature type="transmembrane region" description="Helical" evidence="5">
    <location>
        <begin position="21"/>
        <end position="38"/>
    </location>
</feature>
<evidence type="ECO:0000256" key="2">
    <source>
        <dbReference type="ARBA" id="ARBA00009348"/>
    </source>
</evidence>
<proteinExistence type="inferred from homology"/>
<dbReference type="GO" id="GO:0009313">
    <property type="term" value="P:oligosaccharide catabolic process"/>
    <property type="evidence" value="ECO:0007669"/>
    <property type="project" value="TreeGrafter"/>
</dbReference>
<dbReference type="InterPro" id="IPR011040">
    <property type="entry name" value="Sialidase"/>
</dbReference>
<dbReference type="Pfam" id="PF13088">
    <property type="entry name" value="BNR_2"/>
    <property type="match status" value="1"/>
</dbReference>